<evidence type="ECO:0000256" key="1">
    <source>
        <dbReference type="SAM" id="Phobius"/>
    </source>
</evidence>
<dbReference type="GeneTree" id="ENSGT00990000205848"/>
<dbReference type="AlphaFoldDB" id="A0A3B5A297"/>
<name>A0A3B5A297_9TELE</name>
<accession>A0A3B5A297</accession>
<organism evidence="2">
    <name type="scientific">Stegastes partitus</name>
    <name type="common">bicolor damselfish</name>
    <dbReference type="NCBI Taxonomy" id="144197"/>
    <lineage>
        <taxon>Eukaryota</taxon>
        <taxon>Metazoa</taxon>
        <taxon>Chordata</taxon>
        <taxon>Craniata</taxon>
        <taxon>Vertebrata</taxon>
        <taxon>Euteleostomi</taxon>
        <taxon>Actinopterygii</taxon>
        <taxon>Neopterygii</taxon>
        <taxon>Teleostei</taxon>
        <taxon>Neoteleostei</taxon>
        <taxon>Acanthomorphata</taxon>
        <taxon>Ovalentaria</taxon>
        <taxon>Pomacentridae</taxon>
        <taxon>Stegastes</taxon>
    </lineage>
</organism>
<keyword evidence="1" id="KW-1133">Transmembrane helix</keyword>
<dbReference type="STRING" id="144197.ENSSPAP00000012354"/>
<reference evidence="2" key="1">
    <citation type="submission" date="2023-09" db="UniProtKB">
        <authorList>
            <consortium name="Ensembl"/>
        </authorList>
    </citation>
    <scope>IDENTIFICATION</scope>
</reference>
<feature type="transmembrane region" description="Helical" evidence="1">
    <location>
        <begin position="6"/>
        <end position="24"/>
    </location>
</feature>
<keyword evidence="1" id="KW-0812">Transmembrane</keyword>
<evidence type="ECO:0000313" key="2">
    <source>
        <dbReference type="Ensembl" id="ENSSPAP00000012354.1"/>
    </source>
</evidence>
<dbReference type="Ensembl" id="ENSSPAT00000012567.1">
    <property type="protein sequence ID" value="ENSSPAP00000012354.1"/>
    <property type="gene ID" value="ENSSPAG00000009382.1"/>
</dbReference>
<sequence>LITTSLVLYSKSILIFLCVFLLLADVWKNRVPKNFPPGPWALPFIGNLLNLQPSRLHLQNSLV</sequence>
<keyword evidence="1" id="KW-0472">Membrane</keyword>
<protein>
    <submittedName>
        <fullName evidence="2">Uncharacterized protein</fullName>
    </submittedName>
</protein>
<proteinExistence type="predicted"/>